<protein>
    <recommendedName>
        <fullName evidence="3">BPL/LPL catalytic domain-containing protein</fullName>
    </recommendedName>
</protein>
<dbReference type="GO" id="GO:0017118">
    <property type="term" value="F:lipoyltransferase activity"/>
    <property type="evidence" value="ECO:0007669"/>
    <property type="project" value="TreeGrafter"/>
</dbReference>
<dbReference type="InterPro" id="IPR004143">
    <property type="entry name" value="BPL_LPL_catalytic"/>
</dbReference>
<dbReference type="Proteomes" id="UP000639338">
    <property type="component" value="Unassembled WGS sequence"/>
</dbReference>
<keyword evidence="5" id="KW-1185">Reference proteome</keyword>
<evidence type="ECO:0000259" key="3">
    <source>
        <dbReference type="Pfam" id="PF21948"/>
    </source>
</evidence>
<evidence type="ECO:0000256" key="2">
    <source>
        <dbReference type="ARBA" id="ARBA00008242"/>
    </source>
</evidence>
<comment type="pathway">
    <text evidence="1">Protein modification; protein lipoylation via exogenous pathway; protein N(6)-(lipoyl)lysine from lipoate: step 2/2.</text>
</comment>
<dbReference type="AlphaFoldDB" id="A0A834XRZ6"/>
<dbReference type="InterPro" id="IPR004562">
    <property type="entry name" value="LipoylTrfase_LipoateP_Ligase"/>
</dbReference>
<dbReference type="PANTHER" id="PTHR12561:SF3">
    <property type="entry name" value="LIPOYLTRANSFERASE 1, MITOCHONDRIAL"/>
    <property type="match status" value="1"/>
</dbReference>
<reference evidence="4 5" key="1">
    <citation type="submission" date="2020-08" db="EMBL/GenBank/DDBJ databases">
        <title>Aphidius gifuensis genome sequencing and assembly.</title>
        <authorList>
            <person name="Du Z."/>
        </authorList>
    </citation>
    <scope>NUCLEOTIDE SEQUENCE [LARGE SCALE GENOMIC DNA]</scope>
    <source>
        <strain evidence="4">YNYX2018</strain>
        <tissue evidence="4">Adults</tissue>
    </source>
</reference>
<dbReference type="GO" id="GO:0009249">
    <property type="term" value="P:protein lipoylation"/>
    <property type="evidence" value="ECO:0007669"/>
    <property type="project" value="InterPro"/>
</dbReference>
<dbReference type="InterPro" id="IPR045864">
    <property type="entry name" value="aa-tRNA-synth_II/BPL/LPL"/>
</dbReference>
<dbReference type="PANTHER" id="PTHR12561">
    <property type="entry name" value="LIPOATE-PROTEIN LIGASE"/>
    <property type="match status" value="1"/>
</dbReference>
<comment type="similarity">
    <text evidence="2">Belongs to the LplA family.</text>
</comment>
<dbReference type="Gene3D" id="3.30.390.50">
    <property type="entry name" value="CO dehydrogenase flavoprotein, C-terminal domain"/>
    <property type="match status" value="1"/>
</dbReference>
<comment type="caution">
    <text evidence="4">The sequence shown here is derived from an EMBL/GenBank/DDBJ whole genome shotgun (WGS) entry which is preliminary data.</text>
</comment>
<dbReference type="SUPFAM" id="SSF55681">
    <property type="entry name" value="Class II aaRS and biotin synthetases"/>
    <property type="match status" value="1"/>
</dbReference>
<dbReference type="Gene3D" id="3.30.930.10">
    <property type="entry name" value="Bira Bifunctional Protein, Domain 2"/>
    <property type="match status" value="1"/>
</dbReference>
<gene>
    <name evidence="4" type="ORF">HCN44_008405</name>
</gene>
<evidence type="ECO:0000313" key="4">
    <source>
        <dbReference type="EMBL" id="KAF7989731.1"/>
    </source>
</evidence>
<name>A0A834XRZ6_APHGI</name>
<evidence type="ECO:0000256" key="1">
    <source>
        <dbReference type="ARBA" id="ARBA00005085"/>
    </source>
</evidence>
<dbReference type="GO" id="GO:0005739">
    <property type="term" value="C:mitochondrion"/>
    <property type="evidence" value="ECO:0007669"/>
    <property type="project" value="TreeGrafter"/>
</dbReference>
<sequence length="389" mass="44550">MYLMSKNIIGNKQKILSIINTKAIKNNRSMFNNDRANNDNLKKTVFISQSNNIYKNLALVDWLYRYSNFTNNHILLLWKNNLSIEIGKNNNPWLDANCQTYDDNEMNIVRRNTDGKTVYHNNENLNMSFFTPNTCYDKHNNIEIISNALYKKFGIYYDDNVNSGNFNILCSALKIGQANAYHHCSIRVNNDNINQGSTFEKNKNNTTKSTASPLSNLYDVNRNINRDILVSAIGWEYLRTSSIKSENGGTMPTQKQQGFQMINPSEDWFPGLETLEKKYKSWQWNYGKTPKFTITRLLKFPVDSKNTSWFHSLKLSLEVENGIVVEIKLSLPPNFVSNDKNQDASVITNLRGSKYGREITDKIVRALGCTSVPQDVIQTADKSNVAATQ</sequence>
<dbReference type="Pfam" id="PF21948">
    <property type="entry name" value="LplA-B_cat"/>
    <property type="match status" value="1"/>
</dbReference>
<dbReference type="OrthoDB" id="201621at2759"/>
<evidence type="ECO:0000313" key="5">
    <source>
        <dbReference type="Proteomes" id="UP000639338"/>
    </source>
</evidence>
<organism evidence="4 5">
    <name type="scientific">Aphidius gifuensis</name>
    <name type="common">Parasitoid wasp</name>
    <dbReference type="NCBI Taxonomy" id="684658"/>
    <lineage>
        <taxon>Eukaryota</taxon>
        <taxon>Metazoa</taxon>
        <taxon>Ecdysozoa</taxon>
        <taxon>Arthropoda</taxon>
        <taxon>Hexapoda</taxon>
        <taxon>Insecta</taxon>
        <taxon>Pterygota</taxon>
        <taxon>Neoptera</taxon>
        <taxon>Endopterygota</taxon>
        <taxon>Hymenoptera</taxon>
        <taxon>Apocrita</taxon>
        <taxon>Ichneumonoidea</taxon>
        <taxon>Braconidae</taxon>
        <taxon>Aphidiinae</taxon>
        <taxon>Aphidius</taxon>
    </lineage>
</organism>
<dbReference type="EMBL" id="JACMRX010000005">
    <property type="protein sequence ID" value="KAF7989731.1"/>
    <property type="molecule type" value="Genomic_DNA"/>
</dbReference>
<accession>A0A834XRZ6</accession>
<feature type="domain" description="BPL/LPL catalytic" evidence="3">
    <location>
        <begin position="52"/>
        <end position="227"/>
    </location>
</feature>
<proteinExistence type="inferred from homology"/>